<gene>
    <name evidence="1" type="ORF">BDN72DRAFT_829844</name>
</gene>
<feature type="non-terminal residue" evidence="1">
    <location>
        <position position="377"/>
    </location>
</feature>
<dbReference type="EMBL" id="ML208259">
    <property type="protein sequence ID" value="TFK76690.1"/>
    <property type="molecule type" value="Genomic_DNA"/>
</dbReference>
<reference evidence="1 2" key="1">
    <citation type="journal article" date="2019" name="Nat. Ecol. Evol.">
        <title>Megaphylogeny resolves global patterns of mushroom evolution.</title>
        <authorList>
            <person name="Varga T."/>
            <person name="Krizsan K."/>
            <person name="Foldi C."/>
            <person name="Dima B."/>
            <person name="Sanchez-Garcia M."/>
            <person name="Sanchez-Ramirez S."/>
            <person name="Szollosi G.J."/>
            <person name="Szarkandi J.G."/>
            <person name="Papp V."/>
            <person name="Albert L."/>
            <person name="Andreopoulos W."/>
            <person name="Angelini C."/>
            <person name="Antonin V."/>
            <person name="Barry K.W."/>
            <person name="Bougher N.L."/>
            <person name="Buchanan P."/>
            <person name="Buyck B."/>
            <person name="Bense V."/>
            <person name="Catcheside P."/>
            <person name="Chovatia M."/>
            <person name="Cooper J."/>
            <person name="Damon W."/>
            <person name="Desjardin D."/>
            <person name="Finy P."/>
            <person name="Geml J."/>
            <person name="Haridas S."/>
            <person name="Hughes K."/>
            <person name="Justo A."/>
            <person name="Karasinski D."/>
            <person name="Kautmanova I."/>
            <person name="Kiss B."/>
            <person name="Kocsube S."/>
            <person name="Kotiranta H."/>
            <person name="LaButti K.M."/>
            <person name="Lechner B.E."/>
            <person name="Liimatainen K."/>
            <person name="Lipzen A."/>
            <person name="Lukacs Z."/>
            <person name="Mihaltcheva S."/>
            <person name="Morgado L.N."/>
            <person name="Niskanen T."/>
            <person name="Noordeloos M.E."/>
            <person name="Ohm R.A."/>
            <person name="Ortiz-Santana B."/>
            <person name="Ovrebo C."/>
            <person name="Racz N."/>
            <person name="Riley R."/>
            <person name="Savchenko A."/>
            <person name="Shiryaev A."/>
            <person name="Soop K."/>
            <person name="Spirin V."/>
            <person name="Szebenyi C."/>
            <person name="Tomsovsky M."/>
            <person name="Tulloss R.E."/>
            <person name="Uehling J."/>
            <person name="Grigoriev I.V."/>
            <person name="Vagvolgyi C."/>
            <person name="Papp T."/>
            <person name="Martin F.M."/>
            <person name="Miettinen O."/>
            <person name="Hibbett D.S."/>
            <person name="Nagy L.G."/>
        </authorList>
    </citation>
    <scope>NUCLEOTIDE SEQUENCE [LARGE SCALE GENOMIC DNA]</scope>
    <source>
        <strain evidence="1 2">NL-1719</strain>
    </source>
</reference>
<evidence type="ECO:0000313" key="2">
    <source>
        <dbReference type="Proteomes" id="UP000308600"/>
    </source>
</evidence>
<dbReference type="Proteomes" id="UP000308600">
    <property type="component" value="Unassembled WGS sequence"/>
</dbReference>
<proteinExistence type="predicted"/>
<name>A0ACD3BES1_9AGAR</name>
<accession>A0ACD3BES1</accession>
<protein>
    <submittedName>
        <fullName evidence="1">Uncharacterized protein</fullName>
    </submittedName>
</protein>
<evidence type="ECO:0000313" key="1">
    <source>
        <dbReference type="EMBL" id="TFK76690.1"/>
    </source>
</evidence>
<organism evidence="1 2">
    <name type="scientific">Pluteus cervinus</name>
    <dbReference type="NCBI Taxonomy" id="181527"/>
    <lineage>
        <taxon>Eukaryota</taxon>
        <taxon>Fungi</taxon>
        <taxon>Dikarya</taxon>
        <taxon>Basidiomycota</taxon>
        <taxon>Agaricomycotina</taxon>
        <taxon>Agaricomycetes</taxon>
        <taxon>Agaricomycetidae</taxon>
        <taxon>Agaricales</taxon>
        <taxon>Pluteineae</taxon>
        <taxon>Pluteaceae</taxon>
        <taxon>Pluteus</taxon>
    </lineage>
</organism>
<keyword evidence="2" id="KW-1185">Reference proteome</keyword>
<sequence>MRSEFVTLALVLLVSAGPIRRQEDPQTSLTLDPAAIAPGFANDGQGQPTVGQVASLTSKNNFINFCLTAPNLPLTNGQQIRTGSCNPAPMGLIPSTQNMPSSKFVFPPNGATIEPDTAFTIQMAISNLETGNFVNALENYFSAPQQLNGQGIIKGHSHVVVQQLSSLSQTTPTDPTIFAFFKGLNGAAEGGVLSASVDKGLPAGFYRLASINTAANHQPVLVPIAQHGFLDDAVYFTVAEGAQALDAVTGGNAGAQSTSTGVDQTPAIPDQGTNTGGDADQGPNQGAGAADDEGANTGGGQGANQDGNEGANQSQSQDGNEGGADDGAGQAGGEGASQGAIAGANQFAAVNKDLKGGQGAGGGRGRGGFGFGRDGGR</sequence>